<feature type="compositionally biased region" description="Acidic residues" evidence="1">
    <location>
        <begin position="367"/>
        <end position="381"/>
    </location>
</feature>
<evidence type="ECO:0000313" key="3">
    <source>
        <dbReference type="EnsemblProtists" id="PYU1_T005756"/>
    </source>
</evidence>
<feature type="compositionally biased region" description="Polar residues" evidence="1">
    <location>
        <begin position="166"/>
        <end position="188"/>
    </location>
</feature>
<accession>K3WLB4</accession>
<feature type="region of interest" description="Disordered" evidence="1">
    <location>
        <begin position="147"/>
        <end position="242"/>
    </location>
</feature>
<keyword evidence="4" id="KW-1185">Reference proteome</keyword>
<dbReference type="PROSITE" id="PS51840">
    <property type="entry name" value="C2_NT"/>
    <property type="match status" value="1"/>
</dbReference>
<evidence type="ECO:0000259" key="2">
    <source>
        <dbReference type="PROSITE" id="PS51840"/>
    </source>
</evidence>
<feature type="compositionally biased region" description="Polar residues" evidence="1">
    <location>
        <begin position="195"/>
        <end position="205"/>
    </location>
</feature>
<dbReference type="EMBL" id="GL376573">
    <property type="status" value="NOT_ANNOTATED_CDS"/>
    <property type="molecule type" value="Genomic_DNA"/>
</dbReference>
<feature type="domain" description="C2 NT-type" evidence="2">
    <location>
        <begin position="8"/>
        <end position="146"/>
    </location>
</feature>
<dbReference type="VEuPathDB" id="FungiDB:PYU1_G005745"/>
<reference evidence="4" key="1">
    <citation type="journal article" date="2010" name="Genome Biol.">
        <title>Genome sequence of the necrotrophic plant pathogen Pythium ultimum reveals original pathogenicity mechanisms and effector repertoire.</title>
        <authorList>
            <person name="Levesque C.A."/>
            <person name="Brouwer H."/>
            <person name="Cano L."/>
            <person name="Hamilton J.P."/>
            <person name="Holt C."/>
            <person name="Huitema E."/>
            <person name="Raffaele S."/>
            <person name="Robideau G.P."/>
            <person name="Thines M."/>
            <person name="Win J."/>
            <person name="Zerillo M.M."/>
            <person name="Beakes G.W."/>
            <person name="Boore J.L."/>
            <person name="Busam D."/>
            <person name="Dumas B."/>
            <person name="Ferriera S."/>
            <person name="Fuerstenberg S.I."/>
            <person name="Gachon C.M."/>
            <person name="Gaulin E."/>
            <person name="Govers F."/>
            <person name="Grenville-Briggs L."/>
            <person name="Horner N."/>
            <person name="Hostetler J."/>
            <person name="Jiang R.H."/>
            <person name="Johnson J."/>
            <person name="Krajaejun T."/>
            <person name="Lin H."/>
            <person name="Meijer H.J."/>
            <person name="Moore B."/>
            <person name="Morris P."/>
            <person name="Phuntmart V."/>
            <person name="Puiu D."/>
            <person name="Shetty J."/>
            <person name="Stajich J.E."/>
            <person name="Tripathy S."/>
            <person name="Wawra S."/>
            <person name="van West P."/>
            <person name="Whitty B.R."/>
            <person name="Coutinho P.M."/>
            <person name="Henrissat B."/>
            <person name="Martin F."/>
            <person name="Thomas P.D."/>
            <person name="Tyler B.M."/>
            <person name="De Vries R.P."/>
            <person name="Kamoun S."/>
            <person name="Yandell M."/>
            <person name="Tisserat N."/>
            <person name="Buell C.R."/>
        </authorList>
    </citation>
    <scope>NUCLEOTIDE SEQUENCE</scope>
    <source>
        <strain evidence="4">DAOM:BR144</strain>
    </source>
</reference>
<reference evidence="4" key="2">
    <citation type="submission" date="2010-04" db="EMBL/GenBank/DDBJ databases">
        <authorList>
            <person name="Buell R."/>
            <person name="Hamilton J."/>
            <person name="Hostetler J."/>
        </authorList>
    </citation>
    <scope>NUCLEOTIDE SEQUENCE [LARGE SCALE GENOMIC DNA]</scope>
    <source>
        <strain evidence="4">DAOM:BR144</strain>
    </source>
</reference>
<dbReference type="Gene3D" id="1.20.5.1000">
    <property type="entry name" value="arf6 gtpase in complex with a specific effector, jip4"/>
    <property type="match status" value="1"/>
</dbReference>
<evidence type="ECO:0000313" key="4">
    <source>
        <dbReference type="Proteomes" id="UP000019132"/>
    </source>
</evidence>
<dbReference type="InParanoid" id="K3WLB4"/>
<organism evidence="3 4">
    <name type="scientific">Globisporangium ultimum (strain ATCC 200006 / CBS 805.95 / DAOM BR144)</name>
    <name type="common">Pythium ultimum</name>
    <dbReference type="NCBI Taxonomy" id="431595"/>
    <lineage>
        <taxon>Eukaryota</taxon>
        <taxon>Sar</taxon>
        <taxon>Stramenopiles</taxon>
        <taxon>Oomycota</taxon>
        <taxon>Peronosporomycetes</taxon>
        <taxon>Pythiales</taxon>
        <taxon>Pythiaceae</taxon>
        <taxon>Globisporangium</taxon>
    </lineage>
</organism>
<dbReference type="AlphaFoldDB" id="K3WLB4"/>
<feature type="region of interest" description="Disordered" evidence="1">
    <location>
        <begin position="352"/>
        <end position="392"/>
    </location>
</feature>
<dbReference type="HOGENOM" id="CLU_010585_0_0_1"/>
<dbReference type="Gene3D" id="1.10.287.1490">
    <property type="match status" value="1"/>
</dbReference>
<dbReference type="Proteomes" id="UP000019132">
    <property type="component" value="Unassembled WGS sequence"/>
</dbReference>
<protein>
    <recommendedName>
        <fullName evidence="2">C2 NT-type domain-containing protein</fullName>
    </recommendedName>
</protein>
<proteinExistence type="predicted"/>
<reference evidence="3" key="3">
    <citation type="submission" date="2015-02" db="UniProtKB">
        <authorList>
            <consortium name="EnsemblProtists"/>
        </authorList>
    </citation>
    <scope>IDENTIFICATION</scope>
    <source>
        <strain evidence="3">DAOM BR144</strain>
    </source>
</reference>
<feature type="region of interest" description="Disordered" evidence="1">
    <location>
        <begin position="464"/>
        <end position="485"/>
    </location>
</feature>
<sequence length="817" mass="92464">MNHLLQVARRTGKHAVGFKIQLVIHRMNAHLSNFNGAELVAVMTRHKKKAVTKSAPYQTAQKEVVWGDILPFSCTLYMAKTGLFQVKIFQVHVYDTRNDQHVATFEFNLAELVQSDKDTGKETITVATSKCQDARASMAITVISSRVGVGGSRGGANDHHEEASEMSFNGSQSEFSVCTLESRTSAASSRRHPQSKSPTSTGRSGTSDDHGKAHNVRGAHPAAANERGDESEDVDAPSQNQKLKHQELMRTLQDLEAQLRHSESANVHLEKEIDLKELQVQQLQVEKQELAEENEVLKRKLSAVEFSAESPSSKSRADSDDGVMQVDFIQYMSLKEEHDKLKLELETLKSTTKTTPAAAATQRESDATQEQEADDKDDDGSSEASYGNDYVDAHDPHLLAENSELKQSAAALSTERDELKDMIATLRGENKQLLAQVKDMQVQTKELIAEIERKNEALALAGPPRASINDMGADSENDDQEQQQEKMSEVKMENEKLMHQLNQLDVVVTKLKNEKSNLLGKLEDAESANERARRDIENAQQTIEQLHGEKENLVGKLQDAEDAHDRAQREIESAELTIAQLREQVQEISAQLEATQQDLHTLKHEELVASVAATAAAVAKNQDLEERWDELQRINSELQTRVEELEDKLVRTAAHEEEEEAELQRQVYELKQETEVLREDLERLRVSKQQAEDELLERTVALKNALETQQRLSIGHEEEVGELTMRNEEMRTRVEQKTEEAQVLTEEWRKKLETLEQENDYFQRELIDSKMKLAELTQQNDELSSQNKKMEKTLLEMKIHAAEKELKEKKEKKEKKK</sequence>
<dbReference type="EnsemblProtists" id="PYU1_T005756">
    <property type="protein sequence ID" value="PYU1_T005756"/>
    <property type="gene ID" value="PYU1_G005745"/>
</dbReference>
<feature type="compositionally biased region" description="Acidic residues" evidence="1">
    <location>
        <begin position="473"/>
        <end position="482"/>
    </location>
</feature>
<dbReference type="STRING" id="431595.K3WLB4"/>
<evidence type="ECO:0000256" key="1">
    <source>
        <dbReference type="SAM" id="MobiDB-lite"/>
    </source>
</evidence>
<dbReference type="OMA" id="FSSTLYM"/>
<dbReference type="eggNOG" id="ENOG502S3DQ">
    <property type="taxonomic scope" value="Eukaryota"/>
</dbReference>
<dbReference type="Pfam" id="PF10358">
    <property type="entry name" value="NT-C2"/>
    <property type="match status" value="1"/>
</dbReference>
<dbReference type="InterPro" id="IPR019448">
    <property type="entry name" value="NT-C2"/>
</dbReference>
<name>K3WLB4_GLOUD</name>